<accession>W6Z3S6</accession>
<dbReference type="Proteomes" id="UP000054032">
    <property type="component" value="Unassembled WGS sequence"/>
</dbReference>
<evidence type="ECO:0000256" key="6">
    <source>
        <dbReference type="ARBA" id="ARBA00023004"/>
    </source>
</evidence>
<keyword evidence="6" id="KW-0408">Iron</keyword>
<dbReference type="InterPro" id="IPR051323">
    <property type="entry name" value="AtsK-like"/>
</dbReference>
<evidence type="ECO:0000259" key="7">
    <source>
        <dbReference type="Pfam" id="PF02668"/>
    </source>
</evidence>
<dbReference type="GO" id="GO:0005737">
    <property type="term" value="C:cytoplasm"/>
    <property type="evidence" value="ECO:0007669"/>
    <property type="project" value="TreeGrafter"/>
</dbReference>
<comment type="similarity">
    <text evidence="2">Belongs to the TfdA dioxygenase family.</text>
</comment>
<evidence type="ECO:0000256" key="1">
    <source>
        <dbReference type="ARBA" id="ARBA00001954"/>
    </source>
</evidence>
<keyword evidence="4" id="KW-0223">Dioxygenase</keyword>
<dbReference type="Pfam" id="PF02668">
    <property type="entry name" value="TauD"/>
    <property type="match status" value="1"/>
</dbReference>
<proteinExistence type="inferred from homology"/>
<dbReference type="InterPro" id="IPR042098">
    <property type="entry name" value="TauD-like_sf"/>
</dbReference>
<comment type="cofactor">
    <cofactor evidence="1">
        <name>Fe(2+)</name>
        <dbReference type="ChEBI" id="CHEBI:29033"/>
    </cofactor>
</comment>
<dbReference type="GO" id="GO:0016706">
    <property type="term" value="F:2-oxoglutarate-dependent dioxygenase activity"/>
    <property type="evidence" value="ECO:0007669"/>
    <property type="project" value="TreeGrafter"/>
</dbReference>
<dbReference type="Gene3D" id="3.60.130.10">
    <property type="entry name" value="Clavaminate synthase-like"/>
    <property type="match status" value="1"/>
</dbReference>
<evidence type="ECO:0000256" key="2">
    <source>
        <dbReference type="ARBA" id="ARBA00005896"/>
    </source>
</evidence>
<gene>
    <name evidence="8" type="ORF">COCMIDRAFT_103961</name>
</gene>
<keyword evidence="3" id="KW-0479">Metal-binding</keyword>
<dbReference type="InterPro" id="IPR003819">
    <property type="entry name" value="TauD/TfdA-like"/>
</dbReference>
<protein>
    <recommendedName>
        <fullName evidence="7">TauD/TfdA-like domain-containing protein</fullName>
    </recommendedName>
</protein>
<dbReference type="SUPFAM" id="SSF51197">
    <property type="entry name" value="Clavaminate synthase-like"/>
    <property type="match status" value="1"/>
</dbReference>
<dbReference type="GeneID" id="19118412"/>
<dbReference type="PANTHER" id="PTHR30468">
    <property type="entry name" value="ALPHA-KETOGLUTARATE-DEPENDENT SULFONATE DIOXYGENASE"/>
    <property type="match status" value="1"/>
</dbReference>
<dbReference type="PANTHER" id="PTHR30468:SF10">
    <property type="entry name" value="TAUD_TFDA-LIKE DOMAIN-CONTAINING PROTEIN"/>
    <property type="match status" value="1"/>
</dbReference>
<reference evidence="8 9" key="1">
    <citation type="journal article" date="2013" name="PLoS Genet.">
        <title>Comparative genome structure, secondary metabolite, and effector coding capacity across Cochliobolus pathogens.</title>
        <authorList>
            <person name="Condon B.J."/>
            <person name="Leng Y."/>
            <person name="Wu D."/>
            <person name="Bushley K.E."/>
            <person name="Ohm R.A."/>
            <person name="Otillar R."/>
            <person name="Martin J."/>
            <person name="Schackwitz W."/>
            <person name="Grimwood J."/>
            <person name="MohdZainudin N."/>
            <person name="Xue C."/>
            <person name="Wang R."/>
            <person name="Manning V.A."/>
            <person name="Dhillon B."/>
            <person name="Tu Z.J."/>
            <person name="Steffenson B.J."/>
            <person name="Salamov A."/>
            <person name="Sun H."/>
            <person name="Lowry S."/>
            <person name="LaButti K."/>
            <person name="Han J."/>
            <person name="Copeland A."/>
            <person name="Lindquist E."/>
            <person name="Barry K."/>
            <person name="Schmutz J."/>
            <person name="Baker S.E."/>
            <person name="Ciuffetti L.M."/>
            <person name="Grigoriev I.V."/>
            <person name="Zhong S."/>
            <person name="Turgeon B.G."/>
        </authorList>
    </citation>
    <scope>NUCLEOTIDE SEQUENCE [LARGE SCALE GENOMIC DNA]</scope>
    <source>
        <strain evidence="8 9">ATCC 44560</strain>
    </source>
</reference>
<dbReference type="eggNOG" id="ENOG502QS4K">
    <property type="taxonomic scope" value="Eukaryota"/>
</dbReference>
<dbReference type="GO" id="GO:0046872">
    <property type="term" value="F:metal ion binding"/>
    <property type="evidence" value="ECO:0007669"/>
    <property type="project" value="UniProtKB-KW"/>
</dbReference>
<evidence type="ECO:0000256" key="3">
    <source>
        <dbReference type="ARBA" id="ARBA00022723"/>
    </source>
</evidence>
<evidence type="ECO:0000313" key="9">
    <source>
        <dbReference type="Proteomes" id="UP000054032"/>
    </source>
</evidence>
<keyword evidence="9" id="KW-1185">Reference proteome</keyword>
<dbReference type="KEGG" id="bor:COCMIDRAFT_103961"/>
<dbReference type="AlphaFoldDB" id="W6Z3S6"/>
<evidence type="ECO:0000313" key="8">
    <source>
        <dbReference type="EMBL" id="EUC42259.1"/>
    </source>
</evidence>
<dbReference type="OrthoDB" id="10257314at2759"/>
<organism evidence="8 9">
    <name type="scientific">Bipolaris oryzae ATCC 44560</name>
    <dbReference type="NCBI Taxonomy" id="930090"/>
    <lineage>
        <taxon>Eukaryota</taxon>
        <taxon>Fungi</taxon>
        <taxon>Dikarya</taxon>
        <taxon>Ascomycota</taxon>
        <taxon>Pezizomycotina</taxon>
        <taxon>Dothideomycetes</taxon>
        <taxon>Pleosporomycetidae</taxon>
        <taxon>Pleosporales</taxon>
        <taxon>Pleosporineae</taxon>
        <taxon>Pleosporaceae</taxon>
        <taxon>Bipolaris</taxon>
    </lineage>
</organism>
<evidence type="ECO:0000256" key="4">
    <source>
        <dbReference type="ARBA" id="ARBA00022964"/>
    </source>
</evidence>
<dbReference type="RefSeq" id="XP_007691219.1">
    <property type="nucleotide sequence ID" value="XM_007693029.1"/>
</dbReference>
<evidence type="ECO:0000256" key="5">
    <source>
        <dbReference type="ARBA" id="ARBA00023002"/>
    </source>
</evidence>
<dbReference type="EMBL" id="KI964067">
    <property type="protein sequence ID" value="EUC42259.1"/>
    <property type="molecule type" value="Genomic_DNA"/>
</dbReference>
<sequence length="375" mass="41710">MSASATLISTSSTPAEINYKETSKGPAATRLVQPLKSSGALDAHAHFSVTPVIGEEFEDLQVSQILHDDDKIRDLAIMVSERGVVFLRNQDITLEDQKALAQKLGDLTGKPKTSKLHRHAFNASRRGITDDPNDKVDPEVFVICSKEGYKYYDDRFRYKCKAIASEGWHSDMTYEQVPPDYSLLKIHTIPNGNSGGDTLWASGYEAYDRMSPPWKVFAESLTGVHAQPNFSEIAKRFDGNMLEGNRGSPLNTRTDFAASHPVIRTNPVTGWKSLFGAAHQLEGGYFEGMTKEENHILKAYFLKLIAENHDLQVRLKWNVNDLAIWDNRCVFHSATNDVSGNATSTSMKKGNRAVSLGEKPFFDPVSKSRQEALAL</sequence>
<dbReference type="HOGENOM" id="CLU_036005_1_0_1"/>
<feature type="domain" description="TauD/TfdA-like" evidence="7">
    <location>
        <begin position="49"/>
        <end position="338"/>
    </location>
</feature>
<keyword evidence="5" id="KW-0560">Oxidoreductase</keyword>
<name>W6Z3S6_COCMI</name>